<keyword evidence="2" id="KW-0472">Membrane</keyword>
<protein>
    <recommendedName>
        <fullName evidence="3">Peptidase M56 domain-containing protein</fullName>
    </recommendedName>
</protein>
<dbReference type="Proteomes" id="UP000268553">
    <property type="component" value="Unassembled WGS sequence"/>
</dbReference>
<gene>
    <name evidence="4" type="ORF">D7D48_02100</name>
</gene>
<dbReference type="RefSeq" id="WP_125229724.1">
    <property type="nucleotide sequence ID" value="NZ_RWJI01000001.1"/>
</dbReference>
<evidence type="ECO:0000259" key="3">
    <source>
        <dbReference type="Pfam" id="PF05569"/>
    </source>
</evidence>
<feature type="transmembrane region" description="Helical" evidence="2">
    <location>
        <begin position="6"/>
        <end position="27"/>
    </location>
</feature>
<sequence length="522" mass="56616">MSMDFMGAWLFDTFVVTSILMLAVLLLRGPVARHFGPGVAYALWCIPAARVLMPSLEGAPAPVLGSGATIQDNVRDAILAVIYAPETAVAAQQMAAAPSVNYAVLGLTVWLGGAALLFIIQMIRYASMRDELLSEATEVANINGVRVVASDQVAGPLAFGLFKRYIAVPQDFSKNYSPAERELAIAHEMAHHKSGDLFANLAAFFILCLFWFNPVAWLSWNAFRVDQEAACDARVLAGKCSEERAIYGRALARTAFDGVPTFATALNSPKTIIERLRRLNMKNASTKRRLFGKIGVIAAAAVVLPLTATVVPAVVAQDDTAADSKSETVKRDVRIIKIKRDGKEIDIVGHDGDNKDVTKVERDGKIFIFRTDKKLTEEEVEKMVGKAEASRKAADAAMADGDKSAMESTDVARGTPQTKRIIIKSAADIPEIDIQGMTENCTSAAQPVTTDVEGVDGTRKARVRLVMCGKGQAQIARIEAIKGLREARSEIASEKDMPKAVRKDVIEKLDQEIRKLEAQADK</sequence>
<dbReference type="InterPro" id="IPR008756">
    <property type="entry name" value="Peptidase_M56"/>
</dbReference>
<keyword evidence="2" id="KW-1133">Transmembrane helix</keyword>
<keyword evidence="5" id="KW-1185">Reference proteome</keyword>
<evidence type="ECO:0000313" key="5">
    <source>
        <dbReference type="Proteomes" id="UP000268553"/>
    </source>
</evidence>
<comment type="caution">
    <text evidence="4">The sequence shown here is derived from an EMBL/GenBank/DDBJ whole genome shotgun (WGS) entry which is preliminary data.</text>
</comment>
<feature type="domain" description="Peptidase M56" evidence="3">
    <location>
        <begin position="11"/>
        <end position="276"/>
    </location>
</feature>
<keyword evidence="2" id="KW-0812">Transmembrane</keyword>
<dbReference type="Pfam" id="PF05569">
    <property type="entry name" value="Peptidase_M56"/>
    <property type="match status" value="1"/>
</dbReference>
<dbReference type="EMBL" id="RWJI01000001">
    <property type="protein sequence ID" value="RRQ51710.1"/>
    <property type="molecule type" value="Genomic_DNA"/>
</dbReference>
<name>A0A3R8R4H8_9SPHN</name>
<dbReference type="PANTHER" id="PTHR34978">
    <property type="entry name" value="POSSIBLE SENSOR-TRANSDUCER PROTEIN BLAR"/>
    <property type="match status" value="1"/>
</dbReference>
<feature type="transmembrane region" description="Helical" evidence="2">
    <location>
        <begin position="290"/>
        <end position="315"/>
    </location>
</feature>
<feature type="region of interest" description="Disordered" evidence="1">
    <location>
        <begin position="394"/>
        <end position="413"/>
    </location>
</feature>
<dbReference type="CDD" id="cd07341">
    <property type="entry name" value="M56_BlaR1_MecR1_like"/>
    <property type="match status" value="1"/>
</dbReference>
<reference evidence="4 5" key="1">
    <citation type="submission" date="2018-12" db="EMBL/GenBank/DDBJ databases">
        <authorList>
            <person name="Kim S.-J."/>
            <person name="Jung G.-Y."/>
        </authorList>
    </citation>
    <scope>NUCLEOTIDE SEQUENCE [LARGE SCALE GENOMIC DNA]</scope>
    <source>
        <strain evidence="4 5">03SU3-P</strain>
    </source>
</reference>
<evidence type="ECO:0000256" key="1">
    <source>
        <dbReference type="SAM" id="MobiDB-lite"/>
    </source>
</evidence>
<dbReference type="AlphaFoldDB" id="A0A3R8R4H8"/>
<feature type="transmembrane region" description="Helical" evidence="2">
    <location>
        <begin position="197"/>
        <end position="218"/>
    </location>
</feature>
<organism evidence="4 5">
    <name type="scientific">Sphingorhabdus wooponensis</name>
    <dbReference type="NCBI Taxonomy" id="940136"/>
    <lineage>
        <taxon>Bacteria</taxon>
        <taxon>Pseudomonadati</taxon>
        <taxon>Pseudomonadota</taxon>
        <taxon>Alphaproteobacteria</taxon>
        <taxon>Sphingomonadales</taxon>
        <taxon>Sphingomonadaceae</taxon>
        <taxon>Sphingorhabdus</taxon>
    </lineage>
</organism>
<evidence type="ECO:0000313" key="4">
    <source>
        <dbReference type="EMBL" id="RRQ51710.1"/>
    </source>
</evidence>
<feature type="compositionally biased region" description="Basic and acidic residues" evidence="1">
    <location>
        <begin position="394"/>
        <end position="405"/>
    </location>
</feature>
<accession>A0A3R8R4H8</accession>
<dbReference type="PANTHER" id="PTHR34978:SF3">
    <property type="entry name" value="SLR0241 PROTEIN"/>
    <property type="match status" value="1"/>
</dbReference>
<proteinExistence type="predicted"/>
<dbReference type="OrthoDB" id="1628901at2"/>
<dbReference type="InterPro" id="IPR052173">
    <property type="entry name" value="Beta-lactam_resp_regulator"/>
</dbReference>
<feature type="transmembrane region" description="Helical" evidence="2">
    <location>
        <begin position="102"/>
        <end position="123"/>
    </location>
</feature>
<evidence type="ECO:0000256" key="2">
    <source>
        <dbReference type="SAM" id="Phobius"/>
    </source>
</evidence>